<keyword evidence="3" id="KW-1185">Reference proteome</keyword>
<feature type="domain" description="F-box" evidence="1">
    <location>
        <begin position="11"/>
        <end position="49"/>
    </location>
</feature>
<evidence type="ECO:0000259" key="1">
    <source>
        <dbReference type="Pfam" id="PF00646"/>
    </source>
</evidence>
<dbReference type="InParanoid" id="A0A369J8Z8"/>
<evidence type="ECO:0000313" key="2">
    <source>
        <dbReference type="EMBL" id="RDB16905.1"/>
    </source>
</evidence>
<organism evidence="2 3">
    <name type="scientific">Hypsizygus marmoreus</name>
    <name type="common">White beech mushroom</name>
    <name type="synonym">Agaricus marmoreus</name>
    <dbReference type="NCBI Taxonomy" id="39966"/>
    <lineage>
        <taxon>Eukaryota</taxon>
        <taxon>Fungi</taxon>
        <taxon>Dikarya</taxon>
        <taxon>Basidiomycota</taxon>
        <taxon>Agaricomycotina</taxon>
        <taxon>Agaricomycetes</taxon>
        <taxon>Agaricomycetidae</taxon>
        <taxon>Agaricales</taxon>
        <taxon>Tricholomatineae</taxon>
        <taxon>Lyophyllaceae</taxon>
        <taxon>Hypsizygus</taxon>
    </lineage>
</organism>
<reference evidence="2" key="1">
    <citation type="submission" date="2018-04" db="EMBL/GenBank/DDBJ databases">
        <title>Whole genome sequencing of Hypsizygus marmoreus.</title>
        <authorList>
            <person name="Choi I.-G."/>
            <person name="Min B."/>
            <person name="Kim J.-G."/>
            <person name="Kim S."/>
            <person name="Oh Y.-L."/>
            <person name="Kong W.-S."/>
            <person name="Park H."/>
            <person name="Jeong J."/>
            <person name="Song E.-S."/>
        </authorList>
    </citation>
    <scope>NUCLEOTIDE SEQUENCE [LARGE SCALE GENOMIC DNA]</scope>
    <source>
        <strain evidence="2">51987-8</strain>
    </source>
</reference>
<dbReference type="InterPro" id="IPR001810">
    <property type="entry name" value="F-box_dom"/>
</dbReference>
<gene>
    <name evidence="2" type="ORF">Hypma_002540</name>
</gene>
<dbReference type="OrthoDB" id="2979184at2759"/>
<name>A0A369J8Z8_HYPMA</name>
<dbReference type="AlphaFoldDB" id="A0A369J8Z8"/>
<accession>A0A369J8Z8</accession>
<dbReference type="InterPro" id="IPR036047">
    <property type="entry name" value="F-box-like_dom_sf"/>
</dbReference>
<comment type="caution">
    <text evidence="2">The sequence shown here is derived from an EMBL/GenBank/DDBJ whole genome shotgun (WGS) entry which is preliminary data.</text>
</comment>
<dbReference type="Pfam" id="PF00646">
    <property type="entry name" value="F-box"/>
    <property type="match status" value="1"/>
</dbReference>
<proteinExistence type="predicted"/>
<dbReference type="EMBL" id="LUEZ02000122">
    <property type="protein sequence ID" value="RDB16905.1"/>
    <property type="molecule type" value="Genomic_DNA"/>
</dbReference>
<protein>
    <recommendedName>
        <fullName evidence="1">F-box domain-containing protein</fullName>
    </recommendedName>
</protein>
<dbReference type="Proteomes" id="UP000076154">
    <property type="component" value="Unassembled WGS sequence"/>
</dbReference>
<dbReference type="SUPFAM" id="SSF81383">
    <property type="entry name" value="F-box domain"/>
    <property type="match status" value="1"/>
</dbReference>
<evidence type="ECO:0000313" key="3">
    <source>
        <dbReference type="Proteomes" id="UP000076154"/>
    </source>
</evidence>
<sequence>MSYLSPDRPLLVDDVLLQIFCFCDILSILVLSQSSHHFHDLAFSKQVWLTLLSDLHRRNFIDLLPEQHLNQLTSNELVDLAKRTVSGPRSWSCPAGPTITHQVVFTSSITNLEDPSNYYSNCGIRLLSGGQFVLFQHQATLECLSINGGKHVWQYRGSWEDYEVRSFAAEVVDEGQAVIIMVGVRISDQHRRNFVEILRLDLRMGSAKTLVLEPAPNTLDESPFTGFKICGDFAIANVQVADYILMFRLSTGTSKRFKALGLQEIDLIPGHLLVLTPNPTHVLATLELCVWSLDSLFESTVHNPLVTDISSISTVTIDAPINCAARLTSLPSPIHNDSSTLWICVKSTGRDQAGSLLHKYHISHAKGHPLSVELVATVKLDESHPTACYVRIPLNISYSGRAEFFNHSSQQQRSFSFTSPDDDIPLDLPGCGYYIHMSSYSGALTYVTEHVWDERIYVNYYE</sequence>